<dbReference type="PANTHER" id="PTHR20883:SF48">
    <property type="entry name" value="ECTOINE DIOXYGENASE"/>
    <property type="match status" value="1"/>
</dbReference>
<dbReference type="GO" id="GO:0051213">
    <property type="term" value="F:dioxygenase activity"/>
    <property type="evidence" value="ECO:0007669"/>
    <property type="project" value="UniProtKB-KW"/>
</dbReference>
<dbReference type="Pfam" id="PF05721">
    <property type="entry name" value="PhyH"/>
    <property type="match status" value="1"/>
</dbReference>
<dbReference type="Proteomes" id="UP001183246">
    <property type="component" value="Unassembled WGS sequence"/>
</dbReference>
<protein>
    <submittedName>
        <fullName evidence="1">Phytanoyl-CoA dioxygenase family protein</fullName>
    </submittedName>
</protein>
<dbReference type="PANTHER" id="PTHR20883">
    <property type="entry name" value="PHYTANOYL-COA DIOXYGENASE DOMAIN CONTAINING 1"/>
    <property type="match status" value="1"/>
</dbReference>
<name>A0ABU2MQP5_9ACTN</name>
<accession>A0ABU2MQP5</accession>
<sequence>MVRLEAVERATARADYARDGWYAPGTGLDPALLDSVRHSIEEMSRMERPEVVYEAGSRTVRALHGCHRYNDVCARLIRHPLLVDLAETLLGEEVYVYQFKVNIKSPREGKQWPWHQDYAFWAREDGMPTPNAVSIAINIDDVHEHNGPLTVLPGSHRHDLIDASKPPEPAGRETWHAHVSAKLSHTVPDARVRRLTEECGTTTLVGPAGTLIAFHPNLVHSSSDNLSPDRRAVLLITYNAVRNAPTRLTRPDFLVDPDTTRVRPMAWDGPEADDD</sequence>
<keyword evidence="1" id="KW-0560">Oxidoreductase</keyword>
<evidence type="ECO:0000313" key="1">
    <source>
        <dbReference type="EMBL" id="MDT0343938.1"/>
    </source>
</evidence>
<keyword evidence="2" id="KW-1185">Reference proteome</keyword>
<dbReference type="EMBL" id="JAVREL010000007">
    <property type="protein sequence ID" value="MDT0343938.1"/>
    <property type="molecule type" value="Genomic_DNA"/>
</dbReference>
<evidence type="ECO:0000313" key="2">
    <source>
        <dbReference type="Proteomes" id="UP001183246"/>
    </source>
</evidence>
<dbReference type="SUPFAM" id="SSF51197">
    <property type="entry name" value="Clavaminate synthase-like"/>
    <property type="match status" value="1"/>
</dbReference>
<organism evidence="1 2">
    <name type="scientific">Streptomyces litchfieldiae</name>
    <dbReference type="NCBI Taxonomy" id="3075543"/>
    <lineage>
        <taxon>Bacteria</taxon>
        <taxon>Bacillati</taxon>
        <taxon>Actinomycetota</taxon>
        <taxon>Actinomycetes</taxon>
        <taxon>Kitasatosporales</taxon>
        <taxon>Streptomycetaceae</taxon>
        <taxon>Streptomyces</taxon>
    </lineage>
</organism>
<dbReference type="InterPro" id="IPR008775">
    <property type="entry name" value="Phytyl_CoA_dOase-like"/>
</dbReference>
<comment type="caution">
    <text evidence="1">The sequence shown here is derived from an EMBL/GenBank/DDBJ whole genome shotgun (WGS) entry which is preliminary data.</text>
</comment>
<gene>
    <name evidence="1" type="ORF">RM590_15125</name>
</gene>
<dbReference type="RefSeq" id="WP_311705059.1">
    <property type="nucleotide sequence ID" value="NZ_JAVREL010000007.1"/>
</dbReference>
<reference evidence="2" key="1">
    <citation type="submission" date="2023-07" db="EMBL/GenBank/DDBJ databases">
        <title>30 novel species of actinomycetes from the DSMZ collection.</title>
        <authorList>
            <person name="Nouioui I."/>
        </authorList>
    </citation>
    <scope>NUCLEOTIDE SEQUENCE [LARGE SCALE GENOMIC DNA]</scope>
    <source>
        <strain evidence="2">DSM 44938</strain>
    </source>
</reference>
<proteinExistence type="predicted"/>
<dbReference type="Gene3D" id="2.60.120.620">
    <property type="entry name" value="q2cbj1_9rhob like domain"/>
    <property type="match status" value="1"/>
</dbReference>
<keyword evidence="1" id="KW-0223">Dioxygenase</keyword>